<gene>
    <name evidence="3" type="ORF">RS030_1101</name>
</gene>
<accession>A0AAV9XYD0</accession>
<evidence type="ECO:0000313" key="4">
    <source>
        <dbReference type="Proteomes" id="UP001311799"/>
    </source>
</evidence>
<organism evidence="3 4">
    <name type="scientific">Cryptosporidium xiaoi</name>
    <dbReference type="NCBI Taxonomy" id="659607"/>
    <lineage>
        <taxon>Eukaryota</taxon>
        <taxon>Sar</taxon>
        <taxon>Alveolata</taxon>
        <taxon>Apicomplexa</taxon>
        <taxon>Conoidasida</taxon>
        <taxon>Coccidia</taxon>
        <taxon>Eucoccidiorida</taxon>
        <taxon>Eimeriorina</taxon>
        <taxon>Cryptosporidiidae</taxon>
        <taxon>Cryptosporidium</taxon>
    </lineage>
</organism>
<dbReference type="Proteomes" id="UP001311799">
    <property type="component" value="Unassembled WGS sequence"/>
</dbReference>
<sequence>MFFNISALIFLFLYLLFSNRFVNYNVKIIFADDSNKPSNLSLIKLKASVSKSELDSGYLGDVEDNCDETDQNQYGIPGFDGCDADYDTSEDDFYGHDTDGCYDSSNSESSHSNMNSEAEFDSLTLTELCFSSGSVSGTRYLDSDHSSDSFHSAVSSSQSSLSSDSSSTYYSCLSSPQGLDGYLSSSEEHAFYSSHASFNEIIELLENDDLAALEEINTKSLLNSIDELSSYIQDILMEIEKLESEYRSCIMKLDKPKYEKKRASADAYYSSTLQNYNNLLDMYYNSGYLLFKFIFNKKELKFALLLSNLEKIANEFEMGKRILVHLESELSLIGFYLTMFHCEFSNFILSKLCSFLFKMQSKYEQEHSAVKRSLGLIIDNNEITQGGKQKSRRRRTRTRRRKSKKRVITGRKKAIVGGKYALKKKRKLKRRV</sequence>
<keyword evidence="2" id="KW-0732">Signal</keyword>
<feature type="region of interest" description="Disordered" evidence="1">
    <location>
        <begin position="385"/>
        <end position="406"/>
    </location>
</feature>
<comment type="caution">
    <text evidence="3">The sequence shown here is derived from an EMBL/GenBank/DDBJ whole genome shotgun (WGS) entry which is preliminary data.</text>
</comment>
<evidence type="ECO:0000256" key="2">
    <source>
        <dbReference type="SAM" id="SignalP"/>
    </source>
</evidence>
<reference evidence="3 4" key="1">
    <citation type="submission" date="2023-10" db="EMBL/GenBank/DDBJ databases">
        <title>Comparative genomics analysis reveals potential genetic determinants of host preference in Cryptosporidium xiaoi.</title>
        <authorList>
            <person name="Xiao L."/>
            <person name="Li J."/>
        </authorList>
    </citation>
    <scope>NUCLEOTIDE SEQUENCE [LARGE SCALE GENOMIC DNA]</scope>
    <source>
        <strain evidence="3 4">52996</strain>
    </source>
</reference>
<protein>
    <submittedName>
        <fullName evidence="3">Uncharacterized protein</fullName>
    </submittedName>
</protein>
<feature type="compositionally biased region" description="Basic residues" evidence="1">
    <location>
        <begin position="389"/>
        <end position="406"/>
    </location>
</feature>
<proteinExistence type="predicted"/>
<keyword evidence="4" id="KW-1185">Reference proteome</keyword>
<name>A0AAV9XYD0_9CRYT</name>
<dbReference type="AlphaFoldDB" id="A0AAV9XYD0"/>
<dbReference type="EMBL" id="JAWDEY010000011">
    <property type="protein sequence ID" value="KAK6589637.1"/>
    <property type="molecule type" value="Genomic_DNA"/>
</dbReference>
<feature type="chain" id="PRO_5043497162" evidence="2">
    <location>
        <begin position="19"/>
        <end position="432"/>
    </location>
</feature>
<evidence type="ECO:0000313" key="3">
    <source>
        <dbReference type="EMBL" id="KAK6589637.1"/>
    </source>
</evidence>
<evidence type="ECO:0000256" key="1">
    <source>
        <dbReference type="SAM" id="MobiDB-lite"/>
    </source>
</evidence>
<feature type="signal peptide" evidence="2">
    <location>
        <begin position="1"/>
        <end position="18"/>
    </location>
</feature>